<keyword evidence="12" id="KW-1185">Reference proteome</keyword>
<sequence length="761" mass="87338">MVLEALGQSSRNEVDLESKPRLQENINNNRPPKRIKHVHLHKSTDNIKGIIGKKSESESEQEDSPSFADNGLYASLPLPNDHDTAIREYTATEKYRKSIYVEAFNLALDTVLKDELHLFSDSEQEIFAKYRSLEYEPQFLYIRLFLRKTSAWFRVRKLGYYNDISDMSSACKTLQCDEVGFAENEKAITTLEEAVTLLNGEELKLIAKEAKATGSNKVELMAALKKASGGQVGLGSKGQLGLSFDKKGNYVTRDTHFVKKTLEMTGPLIRLKSSATTLFERVHLVFYRSSKWTEKSLTTMILARTQRRNFPDYIVSRTSNIFPTRASLLDFEESIKIQSSVDEILENNGSTTMEGLENVGTILDRIYEKWKRLIAEDQERKHGNEEEELENVYLRRFTAAWVLTRVVHKGGYVLGRLKDYAREYEVLNALLAQRGHHPARKGGWYQRRALIEENYMASITPGPTSNTTSEANKKIWLRKALKTCEAGLQDPETHLIYHYDLQKRIMKLEPRLRIPKKDQHDFGHSRLIQPEKRKIMGERVFQEIEANDSAMGRKTIWRDEKEGGECSVEEMCLSYYRSEGWKGYHSEGGILKTLFAYLFYDIMFLYLPNVFQTQFQTCPLDLFTDGFYPARLSEINHRLAELSNGGAAAIIENIDREHRCRRTCIVGLDWSFAKEDLLEIVDCIGGDALGIICKVFCQEYRQRASGLPDLFLWNPKKKLCMFSEVKSENDRLGDKQRLWIHVLSGAGVKVELCAAVARNQK</sequence>
<keyword evidence="8" id="KW-0234">DNA repair</keyword>
<dbReference type="InterPro" id="IPR049125">
    <property type="entry name" value="FAN1-like_WH"/>
</dbReference>
<dbReference type="Pfam" id="PF08774">
    <property type="entry name" value="VRR_NUC"/>
    <property type="match status" value="1"/>
</dbReference>
<keyword evidence="3 8" id="KW-0540">Nuclease</keyword>
<dbReference type="GO" id="GO:0008409">
    <property type="term" value="F:5'-3' exonuclease activity"/>
    <property type="evidence" value="ECO:0007669"/>
    <property type="project" value="TreeGrafter"/>
</dbReference>
<dbReference type="Pfam" id="PF21170">
    <property type="entry name" value="FAN1_TPR"/>
    <property type="match status" value="1"/>
</dbReference>
<evidence type="ECO:0000256" key="4">
    <source>
        <dbReference type="ARBA" id="ARBA00022723"/>
    </source>
</evidence>
<accession>A0A3N4KR17</accession>
<name>A0A3N4KR17_9PEZI</name>
<dbReference type="GO" id="GO:0005634">
    <property type="term" value="C:nucleus"/>
    <property type="evidence" value="ECO:0007669"/>
    <property type="project" value="UniProtKB-SubCell"/>
</dbReference>
<organism evidence="11 12">
    <name type="scientific">Morchella conica CCBAS932</name>
    <dbReference type="NCBI Taxonomy" id="1392247"/>
    <lineage>
        <taxon>Eukaryota</taxon>
        <taxon>Fungi</taxon>
        <taxon>Dikarya</taxon>
        <taxon>Ascomycota</taxon>
        <taxon>Pezizomycotina</taxon>
        <taxon>Pezizomycetes</taxon>
        <taxon>Pezizales</taxon>
        <taxon>Morchellaceae</taxon>
        <taxon>Morchella</taxon>
    </lineage>
</organism>
<evidence type="ECO:0000256" key="5">
    <source>
        <dbReference type="ARBA" id="ARBA00022801"/>
    </source>
</evidence>
<dbReference type="GO" id="GO:0017108">
    <property type="term" value="F:5'-flap endonuclease activity"/>
    <property type="evidence" value="ECO:0007669"/>
    <property type="project" value="TreeGrafter"/>
</dbReference>
<evidence type="ECO:0000313" key="12">
    <source>
        <dbReference type="Proteomes" id="UP000277580"/>
    </source>
</evidence>
<evidence type="ECO:0000256" key="1">
    <source>
        <dbReference type="ARBA" id="ARBA00000983"/>
    </source>
</evidence>
<dbReference type="InParanoid" id="A0A3N4KR17"/>
<evidence type="ECO:0000256" key="2">
    <source>
        <dbReference type="ARBA" id="ARBA00005533"/>
    </source>
</evidence>
<dbReference type="PANTHER" id="PTHR15749:SF4">
    <property type="entry name" value="FANCONI-ASSOCIATED NUCLEASE 1"/>
    <property type="match status" value="1"/>
</dbReference>
<dbReference type="Pfam" id="PF21315">
    <property type="entry name" value="FAN1_HTH"/>
    <property type="match status" value="1"/>
</dbReference>
<evidence type="ECO:0000256" key="3">
    <source>
        <dbReference type="ARBA" id="ARBA00022722"/>
    </source>
</evidence>
<evidence type="ECO:0000256" key="9">
    <source>
        <dbReference type="SAM" id="MobiDB-lite"/>
    </source>
</evidence>
<keyword evidence="4 8" id="KW-0479">Metal-binding</keyword>
<evidence type="ECO:0000256" key="8">
    <source>
        <dbReference type="RuleBase" id="RU365033"/>
    </source>
</evidence>
<dbReference type="GO" id="GO:0004528">
    <property type="term" value="F:phosphodiesterase I activity"/>
    <property type="evidence" value="ECO:0007669"/>
    <property type="project" value="UniProtKB-EC"/>
</dbReference>
<keyword evidence="7 8" id="KW-0464">Manganese</keyword>
<reference evidence="11 12" key="1">
    <citation type="journal article" date="2018" name="Nat. Ecol. Evol.">
        <title>Pezizomycetes genomes reveal the molecular basis of ectomycorrhizal truffle lifestyle.</title>
        <authorList>
            <person name="Murat C."/>
            <person name="Payen T."/>
            <person name="Noel B."/>
            <person name="Kuo A."/>
            <person name="Morin E."/>
            <person name="Chen J."/>
            <person name="Kohler A."/>
            <person name="Krizsan K."/>
            <person name="Balestrini R."/>
            <person name="Da Silva C."/>
            <person name="Montanini B."/>
            <person name="Hainaut M."/>
            <person name="Levati E."/>
            <person name="Barry K.W."/>
            <person name="Belfiori B."/>
            <person name="Cichocki N."/>
            <person name="Clum A."/>
            <person name="Dockter R.B."/>
            <person name="Fauchery L."/>
            <person name="Guy J."/>
            <person name="Iotti M."/>
            <person name="Le Tacon F."/>
            <person name="Lindquist E.A."/>
            <person name="Lipzen A."/>
            <person name="Malagnac F."/>
            <person name="Mello A."/>
            <person name="Molinier V."/>
            <person name="Miyauchi S."/>
            <person name="Poulain J."/>
            <person name="Riccioni C."/>
            <person name="Rubini A."/>
            <person name="Sitrit Y."/>
            <person name="Splivallo R."/>
            <person name="Traeger S."/>
            <person name="Wang M."/>
            <person name="Zifcakova L."/>
            <person name="Wipf D."/>
            <person name="Zambonelli A."/>
            <person name="Paolocci F."/>
            <person name="Nowrousian M."/>
            <person name="Ottonello S."/>
            <person name="Baldrian P."/>
            <person name="Spatafora J.W."/>
            <person name="Henrissat B."/>
            <person name="Nagy L.G."/>
            <person name="Aury J.M."/>
            <person name="Wincker P."/>
            <person name="Grigoriev I.V."/>
            <person name="Bonfante P."/>
            <person name="Martin F.M."/>
        </authorList>
    </citation>
    <scope>NUCLEOTIDE SEQUENCE [LARGE SCALE GENOMIC DNA]</scope>
    <source>
        <strain evidence="11 12">CCBAS932</strain>
    </source>
</reference>
<comment type="catalytic activity">
    <reaction evidence="1 8">
        <text>Hydrolytically removes 5'-nucleotides successively from the 3'-hydroxy termini of 3'-hydroxy-terminated oligonucleotides.</text>
        <dbReference type="EC" id="3.1.4.1"/>
    </reaction>
</comment>
<dbReference type="InterPro" id="IPR033315">
    <property type="entry name" value="Fan1-like"/>
</dbReference>
<dbReference type="InterPro" id="IPR011856">
    <property type="entry name" value="tRNA_endonuc-like_dom_sf"/>
</dbReference>
<dbReference type="GO" id="GO:0036297">
    <property type="term" value="P:interstrand cross-link repair"/>
    <property type="evidence" value="ECO:0007669"/>
    <property type="project" value="InterPro"/>
</dbReference>
<dbReference type="GO" id="GO:0070336">
    <property type="term" value="F:flap-structured DNA binding"/>
    <property type="evidence" value="ECO:0007669"/>
    <property type="project" value="TreeGrafter"/>
</dbReference>
<comment type="subcellular location">
    <subcellularLocation>
        <location evidence="8">Nucleus</location>
    </subcellularLocation>
</comment>
<comment type="function">
    <text evidence="8">Nuclease required for the repair of DNA interstrand cross-links (ICL). Acts as a 5'-3' exonuclease that anchors at a cut end of DNA and cleaves DNA successively at every third nucleotide, allowing to excise an ICL from one strand through flanking incisions.</text>
</comment>
<protein>
    <recommendedName>
        <fullName evidence="8">Fanconi-associated nuclease</fullName>
        <ecNumber evidence="8">3.1.4.1</ecNumber>
    </recommendedName>
</protein>
<keyword evidence="6 8" id="KW-0460">Magnesium</keyword>
<dbReference type="FunFam" id="3.40.1350.10:FF:000009">
    <property type="entry name" value="Fanconi-associated nuclease"/>
    <property type="match status" value="1"/>
</dbReference>
<keyword evidence="5 8" id="KW-0378">Hydrolase</keyword>
<dbReference type="AlphaFoldDB" id="A0A3N4KR17"/>
<dbReference type="Proteomes" id="UP000277580">
    <property type="component" value="Unassembled WGS sequence"/>
</dbReference>
<dbReference type="Gene3D" id="3.40.1350.10">
    <property type="match status" value="1"/>
</dbReference>
<comment type="cofactor">
    <cofactor evidence="8">
        <name>Mg(2+)</name>
        <dbReference type="ChEBI" id="CHEBI:18420"/>
    </cofactor>
    <cofactor evidence="8">
        <name>Mn(2+)</name>
        <dbReference type="ChEBI" id="CHEBI:29035"/>
    </cofactor>
</comment>
<dbReference type="OrthoDB" id="76364at2759"/>
<evidence type="ECO:0000259" key="10">
    <source>
        <dbReference type="SMART" id="SM00990"/>
    </source>
</evidence>
<dbReference type="InterPro" id="IPR049132">
    <property type="entry name" value="FAN1-like_euk"/>
</dbReference>
<dbReference type="CDD" id="cd22326">
    <property type="entry name" value="FAN1-like"/>
    <property type="match status" value="1"/>
</dbReference>
<dbReference type="InterPro" id="IPR049126">
    <property type="entry name" value="FAN1-like_TPR"/>
</dbReference>
<feature type="domain" description="VRR-NUC" evidence="10">
    <location>
        <begin position="642"/>
        <end position="757"/>
    </location>
</feature>
<proteinExistence type="inferred from homology"/>
<evidence type="ECO:0000256" key="7">
    <source>
        <dbReference type="ARBA" id="ARBA00023211"/>
    </source>
</evidence>
<dbReference type="PANTHER" id="PTHR15749">
    <property type="entry name" value="FANCONI-ASSOCIATED NUCLEASE 1"/>
    <property type="match status" value="1"/>
</dbReference>
<dbReference type="InterPro" id="IPR014883">
    <property type="entry name" value="VRR_NUC"/>
</dbReference>
<feature type="compositionally biased region" description="Basic and acidic residues" evidence="9">
    <location>
        <begin position="12"/>
        <end position="22"/>
    </location>
</feature>
<keyword evidence="8" id="KW-0227">DNA damage</keyword>
<feature type="region of interest" description="Disordered" evidence="9">
    <location>
        <begin position="1"/>
        <end position="34"/>
    </location>
</feature>
<dbReference type="STRING" id="1392247.A0A3N4KR17"/>
<dbReference type="EMBL" id="ML119133">
    <property type="protein sequence ID" value="RPB11752.1"/>
    <property type="molecule type" value="Genomic_DNA"/>
</dbReference>
<dbReference type="EC" id="3.1.4.1" evidence="8"/>
<comment type="similarity">
    <text evidence="2 8">Belongs to the FAN1 family.</text>
</comment>
<evidence type="ECO:0000313" key="11">
    <source>
        <dbReference type="EMBL" id="RPB11752.1"/>
    </source>
</evidence>
<evidence type="ECO:0000256" key="6">
    <source>
        <dbReference type="ARBA" id="ARBA00022842"/>
    </source>
</evidence>
<gene>
    <name evidence="11" type="ORF">P167DRAFT_488768</name>
</gene>
<keyword evidence="8" id="KW-0539">Nucleus</keyword>
<dbReference type="SMART" id="SM00990">
    <property type="entry name" value="VRR_NUC"/>
    <property type="match status" value="1"/>
</dbReference>
<dbReference type="GO" id="GO:0046872">
    <property type="term" value="F:metal ion binding"/>
    <property type="evidence" value="ECO:0007669"/>
    <property type="project" value="UniProtKB-KW"/>
</dbReference>